<keyword evidence="1" id="KW-0472">Membrane</keyword>
<protein>
    <submittedName>
        <fullName evidence="2">Uncharacterized protein</fullName>
    </submittedName>
</protein>
<keyword evidence="1" id="KW-1133">Transmembrane helix</keyword>
<gene>
    <name evidence="2" type="ORF">IPO85_01865</name>
</gene>
<reference evidence="2 3" key="1">
    <citation type="submission" date="2020-10" db="EMBL/GenBank/DDBJ databases">
        <title>Connecting structure to function with the recovery of over 1000 high-quality activated sludge metagenome-assembled genomes encoding full-length rRNA genes using long-read sequencing.</title>
        <authorList>
            <person name="Singleton C.M."/>
            <person name="Petriglieri F."/>
            <person name="Kristensen J.M."/>
            <person name="Kirkegaard R.H."/>
            <person name="Michaelsen T.Y."/>
            <person name="Andersen M.H."/>
            <person name="Karst S.M."/>
            <person name="Dueholm M.S."/>
            <person name="Nielsen P.H."/>
            <person name="Albertsen M."/>
        </authorList>
    </citation>
    <scope>NUCLEOTIDE SEQUENCE [LARGE SCALE GENOMIC DNA]</scope>
    <source>
        <strain evidence="2">Ribe_18-Q3-R11-54_BAT3C.373</strain>
    </source>
</reference>
<dbReference type="AlphaFoldDB" id="A0A9D7S7B0"/>
<name>A0A9D7S7B0_9BACT</name>
<evidence type="ECO:0000256" key="1">
    <source>
        <dbReference type="SAM" id="Phobius"/>
    </source>
</evidence>
<comment type="caution">
    <text evidence="2">The sequence shown here is derived from an EMBL/GenBank/DDBJ whole genome shotgun (WGS) entry which is preliminary data.</text>
</comment>
<dbReference type="Proteomes" id="UP000808349">
    <property type="component" value="Unassembled WGS sequence"/>
</dbReference>
<sequence length="461" mass="54043">MKNNDSIEWGDINLSLKEIDKLEEWTKLRTKLGKRKRQKRFLLFIWTGIGLFGLLIIANLNKPQNYHLSDLTFQNANIKVNQSILKNDQSINLQKKKIDHLDSKITNLQKENIVDTKLNRKRNNSNFNKQRHLINLMPVCDDNLTQKLETSQMNNTIISNSNSQTTNINLNINQSHTNNQEILETNLIELKPNISTIILSHNKENKDLNFQNTNSILINKSNSKWIDQMELNIGYGVSSYQQHNKNLNSNDYFNRRKMIEKGFDAIEAEISFSKKIKFNSKLALGFSARMNHFKTIEKGYLESNELLRDQVTEINKNGDIINEEIHGEIEGKVIRSYNTQFYNRYLSLCIPISISKQFRIKYLGNYHIETGLLLGLYSDIKGYLPSDVKRYKFENINKSINRRRVFDAYRFKLSKTIWLKNSIHLNPYISYTHDIQDRLNHPSISQFNYQLNFGISIKLNK</sequence>
<organism evidence="2 3">
    <name type="scientific">Candidatus Defluviibacterium haderslevense</name>
    <dbReference type="NCBI Taxonomy" id="2981993"/>
    <lineage>
        <taxon>Bacteria</taxon>
        <taxon>Pseudomonadati</taxon>
        <taxon>Bacteroidota</taxon>
        <taxon>Saprospiria</taxon>
        <taxon>Saprospirales</taxon>
        <taxon>Saprospiraceae</taxon>
        <taxon>Candidatus Defluviibacterium</taxon>
    </lineage>
</organism>
<evidence type="ECO:0000313" key="2">
    <source>
        <dbReference type="EMBL" id="MBK9716271.1"/>
    </source>
</evidence>
<proteinExistence type="predicted"/>
<evidence type="ECO:0000313" key="3">
    <source>
        <dbReference type="Proteomes" id="UP000808349"/>
    </source>
</evidence>
<accession>A0A9D7S7B0</accession>
<dbReference type="EMBL" id="JADKFW010000004">
    <property type="protein sequence ID" value="MBK9716271.1"/>
    <property type="molecule type" value="Genomic_DNA"/>
</dbReference>
<feature type="transmembrane region" description="Helical" evidence="1">
    <location>
        <begin position="41"/>
        <end position="60"/>
    </location>
</feature>
<keyword evidence="1" id="KW-0812">Transmembrane</keyword>